<evidence type="ECO:0000313" key="5">
    <source>
        <dbReference type="EMBL" id="CDS17044.1"/>
    </source>
</evidence>
<dbReference type="InterPro" id="IPR000198">
    <property type="entry name" value="RhoGAP_dom"/>
</dbReference>
<dbReference type="SMART" id="SM00324">
    <property type="entry name" value="RhoGAP"/>
    <property type="match status" value="1"/>
</dbReference>
<feature type="region of interest" description="Disordered" evidence="2">
    <location>
        <begin position="1"/>
        <end position="161"/>
    </location>
</feature>
<dbReference type="Proteomes" id="UP000492820">
    <property type="component" value="Unassembled WGS sequence"/>
</dbReference>
<dbReference type="SUPFAM" id="SSF50729">
    <property type="entry name" value="PH domain-like"/>
    <property type="match status" value="1"/>
</dbReference>
<dbReference type="GO" id="GO:0007165">
    <property type="term" value="P:signal transduction"/>
    <property type="evidence" value="ECO:0007669"/>
    <property type="project" value="InterPro"/>
</dbReference>
<evidence type="ECO:0000256" key="2">
    <source>
        <dbReference type="SAM" id="MobiDB-lite"/>
    </source>
</evidence>
<dbReference type="InterPro" id="IPR008936">
    <property type="entry name" value="Rho_GTPase_activation_prot"/>
</dbReference>
<dbReference type="PROSITE" id="PS50020">
    <property type="entry name" value="WW_DOMAIN_2"/>
    <property type="match status" value="1"/>
</dbReference>
<dbReference type="OrthoDB" id="79452at2759"/>
<feature type="compositionally biased region" description="Basic and acidic residues" evidence="2">
    <location>
        <begin position="1"/>
        <end position="14"/>
    </location>
</feature>
<feature type="domain" description="Rho-GAP" evidence="4">
    <location>
        <begin position="498"/>
        <end position="688"/>
    </location>
</feature>
<name>A0A068WHG1_ECHGR</name>
<sequence>METTDTPKGDDEPISRSLPQPEYSNIESQSASSSIEQRGSSDKFPAGFRSAFHSSHSLTLPKKPTQIPPPVPSASVRPDCPSLSSAVSATPLLMAPPKPPRANAKSMGSKKGKPFESFNAYDVEDQQQKDDQQRKSPSPSQQKNIRMRHPGGWVEKTDDDGNSLYIHPESTDQWVKAVSVNGETYFYEKTSRRSAWVLPIVEPRNVAIEPASCRRPTSTIGELFSAPVTCFSPGTINTIDLSEAQAKFGARKTPVCKSGDNLSTISAQDDGSSRFYRVSKDHITGPIENKIRATERRGQVNFTKYSANGVSLPKKWIPSILVLIGPTLYVYKDSKAQQPAAASLDPAKSIGMVSPRGSAKMSDSGIKFFNFLSKGSCISGKPELESHVKHLHISPADKTHTTREHTFVLKDFTDSDNVAEYLIEVSSAELRKAWETALQYSQDFVKEDRFDRRALSTRPPPNVDQKVVVMLREFFRKRPTLESIREAGILQNEPVFGSNLIELCQKEQTKVPTFVTRVILAVEARGLETSGLYRRSGNGAVIQKLRNQVNHSEYSLNSDEWDIYELSDSLKLFLRELKEPLLLYSLYSDFKDFSSTMGSDSVDQNVSKIRRILQKLPECHYATAKLIFEHLSKVAALESANQMSAKNLALVFGPNIMWQDTPTDDYAHFPIVGCACTEFMITNNAAKRQQPLTHCDRLSVLVKGTWSATSPSPPLLLPFLHRVLYCLITILLHYLLMHLSDYHQFFVITRLRLYFYNDCYKKRNDISAASCNNNPFAPSSRRKRNNL</sequence>
<evidence type="ECO:0000313" key="7">
    <source>
        <dbReference type="WBParaSite" id="EgrG_000976700"/>
    </source>
</evidence>
<dbReference type="GO" id="GO:0005096">
    <property type="term" value="F:GTPase activator activity"/>
    <property type="evidence" value="ECO:0007669"/>
    <property type="project" value="UniProtKB-KW"/>
</dbReference>
<evidence type="ECO:0000259" key="3">
    <source>
        <dbReference type="PROSITE" id="PS50020"/>
    </source>
</evidence>
<feature type="compositionally biased region" description="Low complexity" evidence="2">
    <location>
        <begin position="24"/>
        <end position="38"/>
    </location>
</feature>
<reference evidence="5" key="2">
    <citation type="submission" date="2014-06" db="EMBL/GenBank/DDBJ databases">
        <authorList>
            <person name="Aslett M."/>
        </authorList>
    </citation>
    <scope>NUCLEOTIDE SEQUENCE</scope>
</reference>
<dbReference type="CDD" id="cd00201">
    <property type="entry name" value="WW"/>
    <property type="match status" value="1"/>
</dbReference>
<dbReference type="InterPro" id="IPR011993">
    <property type="entry name" value="PH-like_dom_sf"/>
</dbReference>
<evidence type="ECO:0000256" key="1">
    <source>
        <dbReference type="ARBA" id="ARBA00022468"/>
    </source>
</evidence>
<dbReference type="SUPFAM" id="SSF48350">
    <property type="entry name" value="GTPase activation domain, GAP"/>
    <property type="match status" value="1"/>
</dbReference>
<feature type="domain" description="WW" evidence="3">
    <location>
        <begin position="168"/>
        <end position="201"/>
    </location>
</feature>
<dbReference type="PANTHER" id="PTHR23176">
    <property type="entry name" value="RHO/RAC/CDC GTPASE-ACTIVATING PROTEIN"/>
    <property type="match status" value="1"/>
</dbReference>
<proteinExistence type="predicted"/>
<dbReference type="Gene3D" id="2.30.29.30">
    <property type="entry name" value="Pleckstrin-homology domain (PH domain)/Phosphotyrosine-binding domain (PTB)"/>
    <property type="match status" value="1"/>
</dbReference>
<organism evidence="5">
    <name type="scientific">Echinococcus granulosus</name>
    <name type="common">Hydatid tapeworm</name>
    <dbReference type="NCBI Taxonomy" id="6210"/>
    <lineage>
        <taxon>Eukaryota</taxon>
        <taxon>Metazoa</taxon>
        <taxon>Spiralia</taxon>
        <taxon>Lophotrochozoa</taxon>
        <taxon>Platyhelminthes</taxon>
        <taxon>Cestoda</taxon>
        <taxon>Eucestoda</taxon>
        <taxon>Cyclophyllidea</taxon>
        <taxon>Taeniidae</taxon>
        <taxon>Echinococcus</taxon>
        <taxon>Echinococcus granulosus group</taxon>
    </lineage>
</organism>
<dbReference type="AlphaFoldDB" id="A0A068WHG1"/>
<gene>
    <name evidence="5" type="ORF">EgrG_000976700</name>
</gene>
<accession>A0A068WHG1</accession>
<reference evidence="7" key="3">
    <citation type="submission" date="2020-10" db="UniProtKB">
        <authorList>
            <consortium name="WormBaseParasite"/>
        </authorList>
    </citation>
    <scope>IDENTIFICATION</scope>
</reference>
<evidence type="ECO:0000259" key="4">
    <source>
        <dbReference type="PROSITE" id="PS50238"/>
    </source>
</evidence>
<dbReference type="PROSITE" id="PS50238">
    <property type="entry name" value="RHOGAP"/>
    <property type="match status" value="1"/>
</dbReference>
<dbReference type="WBParaSite" id="EgrG_000976700">
    <property type="protein sequence ID" value="EgrG_000976700"/>
    <property type="gene ID" value="EgrG_000976700"/>
</dbReference>
<keyword evidence="1" id="KW-0343">GTPase activation</keyword>
<reference evidence="5 6" key="1">
    <citation type="journal article" date="2013" name="Nature">
        <title>The genomes of four tapeworm species reveal adaptations to parasitism.</title>
        <authorList>
            <person name="Tsai I.J."/>
            <person name="Zarowiecki M."/>
            <person name="Holroyd N."/>
            <person name="Garciarrubio A."/>
            <person name="Sanchez-Flores A."/>
            <person name="Brooks K.L."/>
            <person name="Tracey A."/>
            <person name="Bobes R.J."/>
            <person name="Fragoso G."/>
            <person name="Sciutto E."/>
            <person name="Aslett M."/>
            <person name="Beasley H."/>
            <person name="Bennett H.M."/>
            <person name="Cai J."/>
            <person name="Camicia F."/>
            <person name="Clark R."/>
            <person name="Cucher M."/>
            <person name="De Silva N."/>
            <person name="Day T.A."/>
            <person name="Deplazes P."/>
            <person name="Estrada K."/>
            <person name="Fernandez C."/>
            <person name="Holland P.W."/>
            <person name="Hou J."/>
            <person name="Hu S."/>
            <person name="Huckvale T."/>
            <person name="Hung S.S."/>
            <person name="Kamenetzky L."/>
            <person name="Keane J.A."/>
            <person name="Kiss F."/>
            <person name="Koziol U."/>
            <person name="Lambert O."/>
            <person name="Liu K."/>
            <person name="Luo X."/>
            <person name="Luo Y."/>
            <person name="Macchiaroli N."/>
            <person name="Nichol S."/>
            <person name="Paps J."/>
            <person name="Parkinson J."/>
            <person name="Pouchkina-Stantcheva N."/>
            <person name="Riddiford N."/>
            <person name="Rosenzvit M."/>
            <person name="Salinas G."/>
            <person name="Wasmuth J.D."/>
            <person name="Zamanian M."/>
            <person name="Zheng Y."/>
            <person name="Cai X."/>
            <person name="Soberon X."/>
            <person name="Olson P.D."/>
            <person name="Laclette J.P."/>
            <person name="Brehm K."/>
            <person name="Berriman M."/>
            <person name="Garciarrubio A."/>
            <person name="Bobes R.J."/>
            <person name="Fragoso G."/>
            <person name="Sanchez-Flores A."/>
            <person name="Estrada K."/>
            <person name="Cevallos M.A."/>
            <person name="Morett E."/>
            <person name="Gonzalez V."/>
            <person name="Portillo T."/>
            <person name="Ochoa-Leyva A."/>
            <person name="Jose M.V."/>
            <person name="Sciutto E."/>
            <person name="Landa A."/>
            <person name="Jimenez L."/>
            <person name="Valdes V."/>
            <person name="Carrero J.C."/>
            <person name="Larralde C."/>
            <person name="Morales-Montor J."/>
            <person name="Limon-Lason J."/>
            <person name="Soberon X."/>
            <person name="Laclette J.P."/>
        </authorList>
    </citation>
    <scope>NUCLEOTIDE SEQUENCE [LARGE SCALE GENOMIC DNA]</scope>
</reference>
<evidence type="ECO:0000313" key="6">
    <source>
        <dbReference type="Proteomes" id="UP000492820"/>
    </source>
</evidence>
<protein>
    <submittedName>
        <fullName evidence="5 7">Rho GTPase activating protein 12</fullName>
    </submittedName>
</protein>
<dbReference type="Gene3D" id="1.10.555.10">
    <property type="entry name" value="Rho GTPase activation protein"/>
    <property type="match status" value="1"/>
</dbReference>
<dbReference type="Pfam" id="PF00620">
    <property type="entry name" value="RhoGAP"/>
    <property type="match status" value="1"/>
</dbReference>
<dbReference type="PANTHER" id="PTHR23176:SF129">
    <property type="entry name" value="RHO GTPASE ACTIVATING PROTEIN AT 16F, ISOFORM E-RELATED"/>
    <property type="match status" value="1"/>
</dbReference>
<dbReference type="InterPro" id="IPR050729">
    <property type="entry name" value="Rho-GAP"/>
</dbReference>
<dbReference type="GO" id="GO:0005737">
    <property type="term" value="C:cytoplasm"/>
    <property type="evidence" value="ECO:0007669"/>
    <property type="project" value="TreeGrafter"/>
</dbReference>
<dbReference type="EMBL" id="LK028577">
    <property type="protein sequence ID" value="CDS17044.1"/>
    <property type="molecule type" value="Genomic_DNA"/>
</dbReference>
<dbReference type="InterPro" id="IPR001202">
    <property type="entry name" value="WW_dom"/>
</dbReference>